<evidence type="ECO:0000259" key="4">
    <source>
        <dbReference type="SMART" id="SM00969"/>
    </source>
</evidence>
<evidence type="ECO:0000256" key="1">
    <source>
        <dbReference type="ARBA" id="ARBA00022737"/>
    </source>
</evidence>
<dbReference type="PRINTS" id="PR01415">
    <property type="entry name" value="ANKYRIN"/>
</dbReference>
<dbReference type="InterPro" id="IPR002110">
    <property type="entry name" value="Ankyrin_rpt"/>
</dbReference>
<keyword evidence="6" id="KW-1185">Reference proteome</keyword>
<feature type="repeat" description="ANK" evidence="3">
    <location>
        <begin position="85"/>
        <end position="117"/>
    </location>
</feature>
<proteinExistence type="predicted"/>
<gene>
    <name evidence="5" type="ORF">XYLVIOL_LOCUS11128</name>
</gene>
<accession>A0ABP1PIY3</accession>
<dbReference type="PANTHER" id="PTHR24198:SF165">
    <property type="entry name" value="ANKYRIN REPEAT-CONTAINING PROTEIN-RELATED"/>
    <property type="match status" value="1"/>
</dbReference>
<evidence type="ECO:0000256" key="3">
    <source>
        <dbReference type="PROSITE-ProRule" id="PRU00023"/>
    </source>
</evidence>
<dbReference type="Pfam" id="PF07525">
    <property type="entry name" value="SOCS_box"/>
    <property type="match status" value="1"/>
</dbReference>
<dbReference type="Gene3D" id="1.25.40.20">
    <property type="entry name" value="Ankyrin repeat-containing domain"/>
    <property type="match status" value="2"/>
</dbReference>
<dbReference type="SMART" id="SM00248">
    <property type="entry name" value="ANK"/>
    <property type="match status" value="6"/>
</dbReference>
<dbReference type="InterPro" id="IPR036770">
    <property type="entry name" value="Ankyrin_rpt-contain_sf"/>
</dbReference>
<dbReference type="Gene3D" id="1.10.750.20">
    <property type="entry name" value="SOCS box"/>
    <property type="match status" value="1"/>
</dbReference>
<organism evidence="5 6">
    <name type="scientific">Xylocopa violacea</name>
    <name type="common">Violet carpenter bee</name>
    <name type="synonym">Apis violacea</name>
    <dbReference type="NCBI Taxonomy" id="135666"/>
    <lineage>
        <taxon>Eukaryota</taxon>
        <taxon>Metazoa</taxon>
        <taxon>Ecdysozoa</taxon>
        <taxon>Arthropoda</taxon>
        <taxon>Hexapoda</taxon>
        <taxon>Insecta</taxon>
        <taxon>Pterygota</taxon>
        <taxon>Neoptera</taxon>
        <taxon>Endopterygota</taxon>
        <taxon>Hymenoptera</taxon>
        <taxon>Apocrita</taxon>
        <taxon>Aculeata</taxon>
        <taxon>Apoidea</taxon>
        <taxon>Anthophila</taxon>
        <taxon>Apidae</taxon>
        <taxon>Xylocopa</taxon>
        <taxon>Xylocopa</taxon>
    </lineage>
</organism>
<feature type="repeat" description="ANK" evidence="3">
    <location>
        <begin position="131"/>
        <end position="159"/>
    </location>
</feature>
<dbReference type="Pfam" id="PF12796">
    <property type="entry name" value="Ank_2"/>
    <property type="match status" value="2"/>
</dbReference>
<dbReference type="PROSITE" id="PS50088">
    <property type="entry name" value="ANK_REPEAT"/>
    <property type="match status" value="4"/>
</dbReference>
<sequence length="393" mass="43652">MLEHRRVFAMPTECIANPLQRELADAIIRLQPLDDIRILLACGAKANESVTQGLRPLHYAVWQRYTEAAQLLLVRGADIDATDECGYSALHLAAEHGYLDLVKLLLEHGAKVDHRQETGELFPRTTLCDEPLRLALRNRHVEVARILLEAGANPNKRYFFGSEINLVSPLDLQCMELLLAFGAQPNTRDRAGLTPLMKAARLPQMLLESGADVNATSPIIGSPLHVACADNIPNRLEILSMLLERGADPNLVIRSDEGPALRPVLAEYVASNENPSVEVVALLLKYGARVVIKTQFRDPHGILNSLQNTADKPRLLKALLEAAESFDPCMIRRSSSLTDAQKALVMEAARTPLPLTHQARLIVRKLCGTKLPKVVRTLQLPQSLHRYLLYDFH</sequence>
<dbReference type="EMBL" id="CAXAJV020001301">
    <property type="protein sequence ID" value="CAL7952553.1"/>
    <property type="molecule type" value="Genomic_DNA"/>
</dbReference>
<protein>
    <recommendedName>
        <fullName evidence="4">SOCS box domain-containing protein</fullName>
    </recommendedName>
</protein>
<reference evidence="5 6" key="1">
    <citation type="submission" date="2024-08" db="EMBL/GenBank/DDBJ databases">
        <authorList>
            <person name="Will J Nash"/>
            <person name="Angela Man"/>
            <person name="Seanna McTaggart"/>
            <person name="Kendall Baker"/>
            <person name="Tom Barker"/>
            <person name="Leah Catchpole"/>
            <person name="Alex Durrant"/>
            <person name="Karim Gharbi"/>
            <person name="Naomi Irish"/>
            <person name="Gemy Kaithakottil"/>
            <person name="Debby Ku"/>
            <person name="Aaliyah Providence"/>
            <person name="Felix Shaw"/>
            <person name="David Swarbreck"/>
            <person name="Chris Watkins"/>
            <person name="Ann M. McCartney"/>
            <person name="Giulio Formenti"/>
            <person name="Alice Mouton"/>
            <person name="Noel Vella"/>
            <person name="Bjorn M von Reumont"/>
            <person name="Adriana Vella"/>
            <person name="Wilfried Haerty"/>
        </authorList>
    </citation>
    <scope>NUCLEOTIDE SEQUENCE [LARGE SCALE GENOMIC DNA]</scope>
</reference>
<name>A0ABP1PIY3_XYLVO</name>
<evidence type="ECO:0000313" key="6">
    <source>
        <dbReference type="Proteomes" id="UP001642520"/>
    </source>
</evidence>
<evidence type="ECO:0000313" key="5">
    <source>
        <dbReference type="EMBL" id="CAL7952553.1"/>
    </source>
</evidence>
<comment type="caution">
    <text evidence="5">The sequence shown here is derived from an EMBL/GenBank/DDBJ whole genome shotgun (WGS) entry which is preliminary data.</text>
</comment>
<feature type="repeat" description="ANK" evidence="3">
    <location>
        <begin position="52"/>
        <end position="84"/>
    </location>
</feature>
<dbReference type="Pfam" id="PF00023">
    <property type="entry name" value="Ank"/>
    <property type="match status" value="1"/>
</dbReference>
<dbReference type="SUPFAM" id="SSF48403">
    <property type="entry name" value="Ankyrin repeat"/>
    <property type="match status" value="1"/>
</dbReference>
<keyword evidence="1" id="KW-0677">Repeat</keyword>
<dbReference type="PANTHER" id="PTHR24198">
    <property type="entry name" value="ANKYRIN REPEAT AND PROTEIN KINASE DOMAIN-CONTAINING PROTEIN"/>
    <property type="match status" value="1"/>
</dbReference>
<keyword evidence="2 3" id="KW-0040">ANK repeat</keyword>
<feature type="domain" description="SOCS box" evidence="4">
    <location>
        <begin position="352"/>
        <end position="391"/>
    </location>
</feature>
<dbReference type="PROSITE" id="PS50297">
    <property type="entry name" value="ANK_REP_REGION"/>
    <property type="match status" value="3"/>
</dbReference>
<dbReference type="Proteomes" id="UP001642520">
    <property type="component" value="Unassembled WGS sequence"/>
</dbReference>
<evidence type="ECO:0000256" key="2">
    <source>
        <dbReference type="ARBA" id="ARBA00023043"/>
    </source>
</evidence>
<dbReference type="SMART" id="SM00969">
    <property type="entry name" value="SOCS_box"/>
    <property type="match status" value="1"/>
</dbReference>
<dbReference type="InterPro" id="IPR001496">
    <property type="entry name" value="SOCS_box"/>
</dbReference>
<dbReference type="CDD" id="cd03587">
    <property type="entry name" value="SOCS"/>
    <property type="match status" value="1"/>
</dbReference>
<feature type="repeat" description="ANK" evidence="3">
    <location>
        <begin position="222"/>
        <end position="254"/>
    </location>
</feature>